<reference evidence="4 5" key="1">
    <citation type="submission" date="2013-09" db="EMBL/GenBank/DDBJ databases">
        <authorList>
            <person name="Zeng Z."/>
            <person name="Chen C."/>
        </authorList>
    </citation>
    <scope>NUCLEOTIDE SEQUENCE [LARGE SCALE GENOMIC DNA]</scope>
    <source>
        <strain evidence="4 5">F44-8</strain>
    </source>
</reference>
<dbReference type="PROSITE" id="PS51841">
    <property type="entry name" value="LTD"/>
    <property type="match status" value="1"/>
</dbReference>
<evidence type="ECO:0000313" key="5">
    <source>
        <dbReference type="Proteomes" id="UP000030129"/>
    </source>
</evidence>
<proteinExistence type="predicted"/>
<dbReference type="AlphaFoldDB" id="A0A0A2M893"/>
<keyword evidence="5" id="KW-1185">Reference proteome</keyword>
<dbReference type="InterPro" id="IPR014867">
    <property type="entry name" value="Spore_coat_CotH_CotH2/3/7"/>
</dbReference>
<feature type="signal peptide" evidence="2">
    <location>
        <begin position="1"/>
        <end position="23"/>
    </location>
</feature>
<comment type="caution">
    <text evidence="4">The sequence shown here is derived from an EMBL/GenBank/DDBJ whole genome shotgun (WGS) entry which is preliminary data.</text>
</comment>
<dbReference type="InterPro" id="IPR001322">
    <property type="entry name" value="Lamin_tail_dom"/>
</dbReference>
<dbReference type="SUPFAM" id="SSF74853">
    <property type="entry name" value="Lamin A/C globular tail domain"/>
    <property type="match status" value="1"/>
</dbReference>
<evidence type="ECO:0000313" key="4">
    <source>
        <dbReference type="EMBL" id="KGO84510.1"/>
    </source>
</evidence>
<dbReference type="eggNOG" id="COG4935">
    <property type="taxonomic scope" value="Bacteria"/>
</dbReference>
<dbReference type="eggNOG" id="COG5337">
    <property type="taxonomic scope" value="Bacteria"/>
</dbReference>
<evidence type="ECO:0000259" key="3">
    <source>
        <dbReference type="PROSITE" id="PS51841"/>
    </source>
</evidence>
<evidence type="ECO:0000256" key="2">
    <source>
        <dbReference type="SAM" id="SignalP"/>
    </source>
</evidence>
<dbReference type="Pfam" id="PF08757">
    <property type="entry name" value="CotH"/>
    <property type="match status" value="1"/>
</dbReference>
<dbReference type="Pfam" id="PF00932">
    <property type="entry name" value="LTD"/>
    <property type="match status" value="1"/>
</dbReference>
<dbReference type="Gene3D" id="2.60.40.1260">
    <property type="entry name" value="Lamin Tail domain"/>
    <property type="match status" value="1"/>
</dbReference>
<gene>
    <name evidence="4" type="ORF">Q763_01845</name>
</gene>
<protein>
    <recommendedName>
        <fullName evidence="3">LTD domain-containing protein</fullName>
    </recommendedName>
</protein>
<dbReference type="Proteomes" id="UP000030129">
    <property type="component" value="Unassembled WGS sequence"/>
</dbReference>
<dbReference type="InterPro" id="IPR036415">
    <property type="entry name" value="Lamin_tail_dom_sf"/>
</dbReference>
<organism evidence="4 5">
    <name type="scientific">Flavobacterium beibuense F44-8</name>
    <dbReference type="NCBI Taxonomy" id="1406840"/>
    <lineage>
        <taxon>Bacteria</taxon>
        <taxon>Pseudomonadati</taxon>
        <taxon>Bacteroidota</taxon>
        <taxon>Flavobacteriia</taxon>
        <taxon>Flavobacteriales</taxon>
        <taxon>Flavobacteriaceae</taxon>
        <taxon>Flavobacterium</taxon>
    </lineage>
</organism>
<keyword evidence="1 2" id="KW-0732">Signal</keyword>
<name>A0A0A2M893_9FLAO</name>
<feature type="domain" description="LTD" evidence="3">
    <location>
        <begin position="437"/>
        <end position="560"/>
    </location>
</feature>
<evidence type="ECO:0000256" key="1">
    <source>
        <dbReference type="ARBA" id="ARBA00022729"/>
    </source>
</evidence>
<feature type="chain" id="PRO_5001991050" description="LTD domain-containing protein" evidence="2">
    <location>
        <begin position="24"/>
        <end position="680"/>
    </location>
</feature>
<dbReference type="STRING" id="1406840.Q763_01845"/>
<sequence length="680" mass="76198">MNLKITLKHLFAFVLLLPAIAFAQVTFTDSNLPIVIINTDINPNTGQPTDIPDEPKVWADMKIIFHPDGTRNYITDQDNADFLDYDARIKIELRGSTSQSLPKKQYGWTTYDANGDKQNVSILGMPSENDWILNGLAFDATLMRDYLVYNLSRQMGQYASRTQYCEVVINGDYRGLYVLQEKLKDDSKRINIEDISEDDISGVNLTGGYITKADKTTGGDPVAWVMQSDAQNTDFIHTLPKPEDVTVEQDTYIHSQFTALETAANNSDSDFITGYPSVIDVPTFVDFMILNELSSNVDAYQISTYFHKDRGGKLRAGPVWDFNLSFGHDEFGDRSHTDIWQFDNGDNEGPRFWKQLFANTEFKCYLSKRWNSLTATGNVLNYDNLSDYIDETVDLISEAAAREQQRWGTVPNHAAEITALKAFIAERINWMTDHVGTFTACNDPDLPQLVINRINYHPGESDEFPESDDQEFIEIKNAGNETVNLTGVYLRELGISYQFPANATLEAGQGIFIASNPEVFEVRYGFAPYGKFERNLSNSTQRLVLADGFGNVIDDVEYDDDSPWPDADGNGSYLLLTDTSLDNSLASSWTAVEESSLSVSDYVMASQLILYPNPVNNVLTIQAAENIDAVAVYDVYGKQIKAMNTNGVNVEVDFSQYQSGIYIVTITTAHGVTSKKVIKR</sequence>
<dbReference type="InterPro" id="IPR026444">
    <property type="entry name" value="Secre_tail"/>
</dbReference>
<accession>A0A0A2M893</accession>
<dbReference type="Pfam" id="PF18962">
    <property type="entry name" value="Por_Secre_tail"/>
    <property type="match status" value="1"/>
</dbReference>
<dbReference type="NCBIfam" id="TIGR04183">
    <property type="entry name" value="Por_Secre_tail"/>
    <property type="match status" value="1"/>
</dbReference>
<dbReference type="RefSeq" id="WP_035130512.1">
    <property type="nucleotide sequence ID" value="NZ_JRLV01000001.1"/>
</dbReference>
<dbReference type="EMBL" id="JRLV01000001">
    <property type="protein sequence ID" value="KGO84510.1"/>
    <property type="molecule type" value="Genomic_DNA"/>
</dbReference>